<evidence type="ECO:0000256" key="1">
    <source>
        <dbReference type="SAM" id="Phobius"/>
    </source>
</evidence>
<keyword evidence="1" id="KW-0812">Transmembrane</keyword>
<gene>
    <name evidence="3" type="ORF">RM446_16025</name>
</gene>
<dbReference type="Proteomes" id="UP001183226">
    <property type="component" value="Unassembled WGS sequence"/>
</dbReference>
<comment type="caution">
    <text evidence="3">The sequence shown here is derived from an EMBL/GenBank/DDBJ whole genome shotgun (WGS) entry which is preliminary data.</text>
</comment>
<keyword evidence="1" id="KW-0472">Membrane</keyword>
<feature type="domain" description="TadE-like" evidence="2">
    <location>
        <begin position="9"/>
        <end position="51"/>
    </location>
</feature>
<keyword evidence="1" id="KW-1133">Transmembrane helix</keyword>
<sequence length="138" mass="13995">MSPRDAQRGSMAVELTILTPMLILFAMLMILAGRVTRAEATADEVAHAAARAASMQRSTARAEAAAAETAAAALDSHGLACSEYTLTLDHGGLAPGGAVTAVLDCHIGLGDLSGLALPGTHTVEGEATVVVDTFRGQP</sequence>
<organism evidence="3 4">
    <name type="scientific">Streptomonospora wellingtoniae</name>
    <dbReference type="NCBI Taxonomy" id="3075544"/>
    <lineage>
        <taxon>Bacteria</taxon>
        <taxon>Bacillati</taxon>
        <taxon>Actinomycetota</taxon>
        <taxon>Actinomycetes</taxon>
        <taxon>Streptosporangiales</taxon>
        <taxon>Nocardiopsidaceae</taxon>
        <taxon>Streptomonospora</taxon>
    </lineage>
</organism>
<proteinExistence type="predicted"/>
<evidence type="ECO:0000259" key="2">
    <source>
        <dbReference type="Pfam" id="PF07811"/>
    </source>
</evidence>
<evidence type="ECO:0000313" key="4">
    <source>
        <dbReference type="Proteomes" id="UP001183226"/>
    </source>
</evidence>
<dbReference type="InterPro" id="IPR012495">
    <property type="entry name" value="TadE-like_dom"/>
</dbReference>
<feature type="transmembrane region" description="Helical" evidence="1">
    <location>
        <begin position="12"/>
        <end position="32"/>
    </location>
</feature>
<protein>
    <submittedName>
        <fullName evidence="3">TadE/TadG family type IV pilus assembly protein</fullName>
    </submittedName>
</protein>
<reference evidence="4" key="1">
    <citation type="submission" date="2023-07" db="EMBL/GenBank/DDBJ databases">
        <title>30 novel species of actinomycetes from the DSMZ collection.</title>
        <authorList>
            <person name="Nouioui I."/>
        </authorList>
    </citation>
    <scope>NUCLEOTIDE SEQUENCE [LARGE SCALE GENOMIC DNA]</scope>
    <source>
        <strain evidence="4">DSM 45055</strain>
    </source>
</reference>
<dbReference type="Pfam" id="PF07811">
    <property type="entry name" value="TadE"/>
    <property type="match status" value="1"/>
</dbReference>
<keyword evidence="4" id="KW-1185">Reference proteome</keyword>
<evidence type="ECO:0000313" key="3">
    <source>
        <dbReference type="EMBL" id="MDT0303622.1"/>
    </source>
</evidence>
<dbReference type="EMBL" id="JAVREK010000017">
    <property type="protein sequence ID" value="MDT0303622.1"/>
    <property type="molecule type" value="Genomic_DNA"/>
</dbReference>
<dbReference type="RefSeq" id="WP_311546113.1">
    <property type="nucleotide sequence ID" value="NZ_JAVREK010000017.1"/>
</dbReference>
<accession>A0ABU2KWT0</accession>
<name>A0ABU2KWT0_9ACTN</name>